<dbReference type="EMBL" id="GGEC01048304">
    <property type="protein sequence ID" value="MBX28788.1"/>
    <property type="molecule type" value="Transcribed_RNA"/>
</dbReference>
<evidence type="ECO:0000313" key="1">
    <source>
        <dbReference type="EMBL" id="MBX28788.1"/>
    </source>
</evidence>
<organism evidence="1">
    <name type="scientific">Rhizophora mucronata</name>
    <name type="common">Asiatic mangrove</name>
    <dbReference type="NCBI Taxonomy" id="61149"/>
    <lineage>
        <taxon>Eukaryota</taxon>
        <taxon>Viridiplantae</taxon>
        <taxon>Streptophyta</taxon>
        <taxon>Embryophyta</taxon>
        <taxon>Tracheophyta</taxon>
        <taxon>Spermatophyta</taxon>
        <taxon>Magnoliopsida</taxon>
        <taxon>eudicotyledons</taxon>
        <taxon>Gunneridae</taxon>
        <taxon>Pentapetalae</taxon>
        <taxon>rosids</taxon>
        <taxon>fabids</taxon>
        <taxon>Malpighiales</taxon>
        <taxon>Rhizophoraceae</taxon>
        <taxon>Rhizophora</taxon>
    </lineage>
</organism>
<protein>
    <submittedName>
        <fullName evidence="1">Uncharacterized protein</fullName>
    </submittedName>
</protein>
<accession>A0A2P2MEV8</accession>
<dbReference type="AlphaFoldDB" id="A0A2P2MEV8"/>
<sequence>MNSHVILQINHFGAIRLARRRASLAAVGSPHHYASRSFLLRSGVVSVV</sequence>
<proteinExistence type="predicted"/>
<name>A0A2P2MEV8_RHIMU</name>
<dbReference type="EMBL" id="GGEC01048303">
    <property type="protein sequence ID" value="MBX28787.1"/>
    <property type="molecule type" value="Transcribed_RNA"/>
</dbReference>
<reference evidence="1" key="1">
    <citation type="submission" date="2018-02" db="EMBL/GenBank/DDBJ databases">
        <title>Rhizophora mucronata_Transcriptome.</title>
        <authorList>
            <person name="Meera S.P."/>
            <person name="Sreeshan A."/>
            <person name="Augustine A."/>
        </authorList>
    </citation>
    <scope>NUCLEOTIDE SEQUENCE</scope>
    <source>
        <tissue evidence="1">Leaf</tissue>
    </source>
</reference>